<gene>
    <name evidence="2" type="ORF">HLH48_16790</name>
</gene>
<feature type="transmembrane region" description="Helical" evidence="1">
    <location>
        <begin position="20"/>
        <end position="39"/>
    </location>
</feature>
<keyword evidence="1" id="KW-0812">Transmembrane</keyword>
<accession>A0A7W4NPS9</accession>
<dbReference type="AlphaFoldDB" id="A0A7W4NPS9"/>
<evidence type="ECO:0000256" key="1">
    <source>
        <dbReference type="SAM" id="Phobius"/>
    </source>
</evidence>
<keyword evidence="1" id="KW-1133">Transmembrane helix</keyword>
<evidence type="ECO:0000313" key="2">
    <source>
        <dbReference type="EMBL" id="MBB2161802.1"/>
    </source>
</evidence>
<keyword evidence="1" id="KW-0472">Membrane</keyword>
<sequence>MKRSDISPRGSTMIWNVQNISAVFSIVFLYIYSFYVGAFSFCPEILTASFMKGSLFNGALLMGVIIPVIGIVLTGSYVVLADRMDCEDHSR</sequence>
<protein>
    <submittedName>
        <fullName evidence="2">DUF485 domain-containing protein</fullName>
    </submittedName>
</protein>
<evidence type="ECO:0000313" key="3">
    <source>
        <dbReference type="Proteomes" id="UP000589085"/>
    </source>
</evidence>
<organism evidence="2 3">
    <name type="scientific">Gluconacetobacter sacchari</name>
    <dbReference type="NCBI Taxonomy" id="92759"/>
    <lineage>
        <taxon>Bacteria</taxon>
        <taxon>Pseudomonadati</taxon>
        <taxon>Pseudomonadota</taxon>
        <taxon>Alphaproteobacteria</taxon>
        <taxon>Acetobacterales</taxon>
        <taxon>Acetobacteraceae</taxon>
        <taxon>Gluconacetobacter</taxon>
    </lineage>
</organism>
<name>A0A7W4NPS9_9PROT</name>
<feature type="transmembrane region" description="Helical" evidence="1">
    <location>
        <begin position="59"/>
        <end position="81"/>
    </location>
</feature>
<dbReference type="RefSeq" id="WP_182998628.1">
    <property type="nucleotide sequence ID" value="NZ_JABEQJ010000025.1"/>
</dbReference>
<comment type="caution">
    <text evidence="2">The sequence shown here is derived from an EMBL/GenBank/DDBJ whole genome shotgun (WGS) entry which is preliminary data.</text>
</comment>
<dbReference type="EMBL" id="JABEQJ010000025">
    <property type="protein sequence ID" value="MBB2161802.1"/>
    <property type="molecule type" value="Genomic_DNA"/>
</dbReference>
<proteinExistence type="predicted"/>
<dbReference type="InterPro" id="IPR007436">
    <property type="entry name" value="DUF485"/>
</dbReference>
<reference evidence="2 3" key="1">
    <citation type="submission" date="2020-04" db="EMBL/GenBank/DDBJ databases">
        <title>Description of novel Gluconacetobacter.</title>
        <authorList>
            <person name="Sombolestani A."/>
        </authorList>
    </citation>
    <scope>NUCLEOTIDE SEQUENCE [LARGE SCALE GENOMIC DNA]</scope>
    <source>
        <strain evidence="2 3">LMG 19747</strain>
    </source>
</reference>
<dbReference type="Pfam" id="PF04341">
    <property type="entry name" value="DUF485"/>
    <property type="match status" value="1"/>
</dbReference>
<dbReference type="Proteomes" id="UP000589085">
    <property type="component" value="Unassembled WGS sequence"/>
</dbReference>